<evidence type="ECO:0000313" key="2">
    <source>
        <dbReference type="Proteomes" id="UP000789702"/>
    </source>
</evidence>
<sequence>RIFRCILVLDEAKLPYADPPLLNRFEKQKLTLEETLSKSFETLQSLVVDQCERNKDYDDDMIICSCKEAMISTATLDGIIRADKSFLKSSDAQENDLVIINTFSNINIDVMLCLREINLNCQIDKLSTFKSEAELQNRVKRFYESDQDMYILQCDSLSTNAGCIRLAKFIIEQHRNKFLDRESRQNINKLVKRACIILHFNRQSSEENTNIFNFMCGWTQITIESLIAPEKPLSFFLNSTIGKILNGKLSFEQILNQELRWCLLCMKHPTSKKSIEHIRKLLDEIPKCKKLINCLKIRTEEWLQVDSSDKWQLSIALDKKFLSLYPSFYVALETYIRLLVRKPIAKLLYILDKYYAITPFFSWDDEDDLFKFWMQIFENKKIVNIDEALTDPEPNLYNIPGYYLDLQFPFSYYFMEQIDQYKRLYQEGLESLYEQPENLDNDDNLYPEVMEQFVEKFSTNIQNMITTLISEILQFARHLYFEDFIKTCSANTGHVNESDVKLLEFIFRRLCNNEIINDPVKLHIFWWDNSDSIIAGLELARMCSSITELESNLAEGDHFGDYVINEIAKLMLGKITVLQDEAVDELIIANYLDEWQRQVINVLSLCANIENSLESKILQFLRICNDLEPDPINILSQEFIDSVMKLFDMSATERNNTLQCSFFRRCFDIIPIDSPV</sequence>
<name>A0ACA9P1K0_9GLOM</name>
<gene>
    <name evidence="1" type="ORF">DHETER_LOCUS10862</name>
</gene>
<proteinExistence type="predicted"/>
<dbReference type="EMBL" id="CAJVPU010022297">
    <property type="protein sequence ID" value="CAG8685032.1"/>
    <property type="molecule type" value="Genomic_DNA"/>
</dbReference>
<comment type="caution">
    <text evidence="1">The sequence shown here is derived from an EMBL/GenBank/DDBJ whole genome shotgun (WGS) entry which is preliminary data.</text>
</comment>
<accession>A0ACA9P1K0</accession>
<organism evidence="1 2">
    <name type="scientific">Dentiscutata heterogama</name>
    <dbReference type="NCBI Taxonomy" id="1316150"/>
    <lineage>
        <taxon>Eukaryota</taxon>
        <taxon>Fungi</taxon>
        <taxon>Fungi incertae sedis</taxon>
        <taxon>Mucoromycota</taxon>
        <taxon>Glomeromycotina</taxon>
        <taxon>Glomeromycetes</taxon>
        <taxon>Diversisporales</taxon>
        <taxon>Gigasporaceae</taxon>
        <taxon>Dentiscutata</taxon>
    </lineage>
</organism>
<evidence type="ECO:0000313" key="1">
    <source>
        <dbReference type="EMBL" id="CAG8685032.1"/>
    </source>
</evidence>
<feature type="non-terminal residue" evidence="1">
    <location>
        <position position="1"/>
    </location>
</feature>
<feature type="non-terminal residue" evidence="1">
    <location>
        <position position="676"/>
    </location>
</feature>
<reference evidence="1" key="1">
    <citation type="submission" date="2021-06" db="EMBL/GenBank/DDBJ databases">
        <authorList>
            <person name="Kallberg Y."/>
            <person name="Tangrot J."/>
            <person name="Rosling A."/>
        </authorList>
    </citation>
    <scope>NUCLEOTIDE SEQUENCE</scope>
    <source>
        <strain evidence="1">IL203A</strain>
    </source>
</reference>
<dbReference type="Proteomes" id="UP000789702">
    <property type="component" value="Unassembled WGS sequence"/>
</dbReference>
<protein>
    <submittedName>
        <fullName evidence="1">7061_t:CDS:1</fullName>
    </submittedName>
</protein>
<keyword evidence="2" id="KW-1185">Reference proteome</keyword>